<comment type="caution">
    <text evidence="1">The sequence shown here is derived from an EMBL/GenBank/DDBJ whole genome shotgun (WGS) entry which is preliminary data.</text>
</comment>
<evidence type="ECO:0000313" key="1">
    <source>
        <dbReference type="EMBL" id="CAG6392190.1"/>
    </source>
</evidence>
<keyword evidence="2" id="KW-1185">Reference proteome</keyword>
<dbReference type="Proteomes" id="UP001152519">
    <property type="component" value="Unassembled WGS sequence"/>
</dbReference>
<organism evidence="1 2">
    <name type="scientific">Actinacidiphila cocklensis</name>
    <dbReference type="NCBI Taxonomy" id="887465"/>
    <lineage>
        <taxon>Bacteria</taxon>
        <taxon>Bacillati</taxon>
        <taxon>Actinomycetota</taxon>
        <taxon>Actinomycetes</taxon>
        <taxon>Kitasatosporales</taxon>
        <taxon>Streptomycetaceae</taxon>
        <taxon>Actinacidiphila</taxon>
    </lineage>
</organism>
<name>A0A9W4GP78_9ACTN</name>
<reference evidence="1" key="1">
    <citation type="submission" date="2021-05" db="EMBL/GenBank/DDBJ databases">
        <authorList>
            <person name="Arsene-Ploetze F."/>
        </authorList>
    </citation>
    <scope>NUCLEOTIDE SEQUENCE</scope>
    <source>
        <strain evidence="1">DSM 42138</strain>
    </source>
</reference>
<protein>
    <submittedName>
        <fullName evidence="1">Uncharacterized protein</fullName>
    </submittedName>
</protein>
<sequence length="74" mass="8017">MDLLEPGCYIDELLALPEKQWGHWQALVVLLAARGPSPELDAACVGLRKVSVDRPLAAGHVDRLVEMALARKSG</sequence>
<dbReference type="EMBL" id="CAJSLV010000043">
    <property type="protein sequence ID" value="CAG6392190.1"/>
    <property type="molecule type" value="Genomic_DNA"/>
</dbReference>
<accession>A0A9W4GP78</accession>
<proteinExistence type="predicted"/>
<dbReference type="AlphaFoldDB" id="A0A9W4GP78"/>
<evidence type="ECO:0000313" key="2">
    <source>
        <dbReference type="Proteomes" id="UP001152519"/>
    </source>
</evidence>
<gene>
    <name evidence="1" type="ORF">SCOCK_150162</name>
</gene>